<sequence>MLALVLNLFTTLFGLLISVLGLFYLLKPDSDWVRWINNIPEDEIYYDADLLRFGVIGFIALAVGAAIFFRSIMNIFVS</sequence>
<name>A0A0M1P251_9BACL</name>
<comment type="caution">
    <text evidence="2">The sequence shown here is derived from an EMBL/GenBank/DDBJ whole genome shotgun (WGS) entry which is preliminary data.</text>
</comment>
<keyword evidence="3" id="KW-1185">Reference proteome</keyword>
<dbReference type="EMBL" id="LIUT01000001">
    <property type="protein sequence ID" value="KOR88154.1"/>
    <property type="molecule type" value="Genomic_DNA"/>
</dbReference>
<gene>
    <name evidence="2" type="ORF">AM231_02670</name>
</gene>
<dbReference type="PATRIC" id="fig|1705565.3.peg.2408"/>
<reference evidence="3" key="1">
    <citation type="submission" date="2015-08" db="EMBL/GenBank/DDBJ databases">
        <title>Genome sequencing project for genomic taxonomy and phylogenomics of Bacillus-like bacteria.</title>
        <authorList>
            <person name="Liu B."/>
            <person name="Wang J."/>
            <person name="Zhu Y."/>
            <person name="Liu G."/>
            <person name="Chen Q."/>
            <person name="Chen Z."/>
            <person name="Lan J."/>
            <person name="Che J."/>
            <person name="Ge C."/>
            <person name="Shi H."/>
            <person name="Pan Z."/>
            <person name="Liu X."/>
        </authorList>
    </citation>
    <scope>NUCLEOTIDE SEQUENCE [LARGE SCALE GENOMIC DNA]</scope>
    <source>
        <strain evidence="3">FJAT-22460</strain>
    </source>
</reference>
<feature type="transmembrane region" description="Helical" evidence="1">
    <location>
        <begin position="5"/>
        <end position="26"/>
    </location>
</feature>
<keyword evidence="1" id="KW-0472">Membrane</keyword>
<proteinExistence type="predicted"/>
<dbReference type="Proteomes" id="UP000036932">
    <property type="component" value="Unassembled WGS sequence"/>
</dbReference>
<protein>
    <submittedName>
        <fullName evidence="2">Uncharacterized protein</fullName>
    </submittedName>
</protein>
<dbReference type="OrthoDB" id="2088419at2"/>
<keyword evidence="1" id="KW-0812">Transmembrane</keyword>
<dbReference type="AlphaFoldDB" id="A0A0M1P251"/>
<organism evidence="2 3">
    <name type="scientific">Paenibacillus solani</name>
    <dbReference type="NCBI Taxonomy" id="1705565"/>
    <lineage>
        <taxon>Bacteria</taxon>
        <taxon>Bacillati</taxon>
        <taxon>Bacillota</taxon>
        <taxon>Bacilli</taxon>
        <taxon>Bacillales</taxon>
        <taxon>Paenibacillaceae</taxon>
        <taxon>Paenibacillus</taxon>
    </lineage>
</organism>
<dbReference type="RefSeq" id="WP_054401245.1">
    <property type="nucleotide sequence ID" value="NZ_LIUT01000001.1"/>
</dbReference>
<evidence type="ECO:0000313" key="2">
    <source>
        <dbReference type="EMBL" id="KOR88154.1"/>
    </source>
</evidence>
<accession>A0A0M1P251</accession>
<evidence type="ECO:0000313" key="3">
    <source>
        <dbReference type="Proteomes" id="UP000036932"/>
    </source>
</evidence>
<evidence type="ECO:0000256" key="1">
    <source>
        <dbReference type="SAM" id="Phobius"/>
    </source>
</evidence>
<feature type="transmembrane region" description="Helical" evidence="1">
    <location>
        <begin position="50"/>
        <end position="69"/>
    </location>
</feature>
<keyword evidence="1" id="KW-1133">Transmembrane helix</keyword>